<evidence type="ECO:0000259" key="8">
    <source>
        <dbReference type="Pfam" id="PF00675"/>
    </source>
</evidence>
<evidence type="ECO:0000256" key="4">
    <source>
        <dbReference type="ARBA" id="ARBA00022801"/>
    </source>
</evidence>
<dbReference type="PANTHER" id="PTHR43690">
    <property type="entry name" value="NARDILYSIN"/>
    <property type="match status" value="1"/>
</dbReference>
<dbReference type="Gene3D" id="3.30.830.10">
    <property type="entry name" value="Metalloenzyme, LuxS/M16 peptidase-like"/>
    <property type="match status" value="4"/>
</dbReference>
<keyword evidence="3" id="KW-0479">Metal-binding</keyword>
<dbReference type="PROSITE" id="PS00143">
    <property type="entry name" value="INSULINASE"/>
    <property type="match status" value="1"/>
</dbReference>
<feature type="domain" description="Peptidase M16 N-terminal" evidence="8">
    <location>
        <begin position="56"/>
        <end position="173"/>
    </location>
</feature>
<dbReference type="SUPFAM" id="SSF63411">
    <property type="entry name" value="LuxS/MPP-like metallohydrolase"/>
    <property type="match status" value="4"/>
</dbReference>
<dbReference type="InterPro" id="IPR032632">
    <property type="entry name" value="Peptidase_M16_M"/>
</dbReference>
<evidence type="ECO:0000259" key="9">
    <source>
        <dbReference type="Pfam" id="PF05193"/>
    </source>
</evidence>
<comment type="caution">
    <text evidence="11">The sequence shown here is derived from an EMBL/GenBank/DDBJ whole genome shotgun (WGS) entry which is preliminary data.</text>
</comment>
<evidence type="ECO:0000256" key="2">
    <source>
        <dbReference type="ARBA" id="ARBA00022670"/>
    </source>
</evidence>
<feature type="domain" description="Peptidase M16 C-terminal" evidence="9">
    <location>
        <begin position="211"/>
        <end position="383"/>
    </location>
</feature>
<feature type="domain" description="Peptidase M16 C-terminal" evidence="9">
    <location>
        <begin position="719"/>
        <end position="870"/>
    </location>
</feature>
<dbReference type="InterPro" id="IPR001431">
    <property type="entry name" value="Pept_M16_Zn_BS"/>
</dbReference>
<reference evidence="11 12" key="1">
    <citation type="journal article" date="2022" name="Front. Cell. Infect. Microbiol.">
        <title>The Genomes of Two Strains of Taenia crassiceps the Animal Model for the Study of Human Cysticercosis.</title>
        <authorList>
            <person name="Bobes R.J."/>
            <person name="Estrada K."/>
            <person name="Rios-Valencia D.G."/>
            <person name="Calderon-Gallegos A."/>
            <person name="de la Torre P."/>
            <person name="Carrero J.C."/>
            <person name="Sanchez-Flores A."/>
            <person name="Laclette J.P."/>
        </authorList>
    </citation>
    <scope>NUCLEOTIDE SEQUENCE [LARGE SCALE GENOMIC DNA]</scope>
    <source>
        <strain evidence="11">WFUcys</strain>
    </source>
</reference>
<dbReference type="InterPro" id="IPR007863">
    <property type="entry name" value="Peptidase_M16_C"/>
</dbReference>
<keyword evidence="4" id="KW-0378">Hydrolase</keyword>
<dbReference type="Pfam" id="PF00675">
    <property type="entry name" value="Peptidase_M16"/>
    <property type="match status" value="1"/>
</dbReference>
<feature type="domain" description="Peptidase M16 middle/third" evidence="10">
    <location>
        <begin position="419"/>
        <end position="702"/>
    </location>
</feature>
<evidence type="ECO:0000256" key="6">
    <source>
        <dbReference type="ARBA" id="ARBA00023049"/>
    </source>
</evidence>
<proteinExistence type="inferred from homology"/>
<keyword evidence="6" id="KW-0482">Metalloprotease</keyword>
<gene>
    <name evidence="11" type="ORF">TcWFU_003982</name>
</gene>
<keyword evidence="2" id="KW-0645">Protease</keyword>
<protein>
    <submittedName>
        <fullName evidence="11">Nardilysin</fullName>
    </submittedName>
</protein>
<dbReference type="InterPro" id="IPR011765">
    <property type="entry name" value="Pept_M16_N"/>
</dbReference>
<dbReference type="InterPro" id="IPR050626">
    <property type="entry name" value="Peptidase_M16"/>
</dbReference>
<dbReference type="PANTHER" id="PTHR43690:SF18">
    <property type="entry name" value="INSULIN-DEGRADING ENZYME-RELATED"/>
    <property type="match status" value="1"/>
</dbReference>
<evidence type="ECO:0000256" key="1">
    <source>
        <dbReference type="ARBA" id="ARBA00007261"/>
    </source>
</evidence>
<name>A0ABR4Q3Y3_9CEST</name>
<evidence type="ECO:0000256" key="7">
    <source>
        <dbReference type="RuleBase" id="RU004447"/>
    </source>
</evidence>
<dbReference type="Proteomes" id="UP001651158">
    <property type="component" value="Unassembled WGS sequence"/>
</dbReference>
<organism evidence="11 12">
    <name type="scientific">Taenia crassiceps</name>
    <dbReference type="NCBI Taxonomy" id="6207"/>
    <lineage>
        <taxon>Eukaryota</taxon>
        <taxon>Metazoa</taxon>
        <taxon>Spiralia</taxon>
        <taxon>Lophotrochozoa</taxon>
        <taxon>Platyhelminthes</taxon>
        <taxon>Cestoda</taxon>
        <taxon>Eucestoda</taxon>
        <taxon>Cyclophyllidea</taxon>
        <taxon>Taeniidae</taxon>
        <taxon>Taenia</taxon>
    </lineage>
</organism>
<evidence type="ECO:0000259" key="10">
    <source>
        <dbReference type="Pfam" id="PF16187"/>
    </source>
</evidence>
<evidence type="ECO:0000313" key="12">
    <source>
        <dbReference type="Proteomes" id="UP001651158"/>
    </source>
</evidence>
<evidence type="ECO:0000256" key="5">
    <source>
        <dbReference type="ARBA" id="ARBA00022833"/>
    </source>
</evidence>
<evidence type="ECO:0000313" key="11">
    <source>
        <dbReference type="EMBL" id="KAL5104248.1"/>
    </source>
</evidence>
<keyword evidence="5" id="KW-0862">Zinc</keyword>
<keyword evidence="12" id="KW-1185">Reference proteome</keyword>
<dbReference type="InterPro" id="IPR011249">
    <property type="entry name" value="Metalloenz_LuxS/M16"/>
</dbReference>
<comment type="similarity">
    <text evidence="1 7">Belongs to the peptidase M16 family.</text>
</comment>
<dbReference type="Pfam" id="PF16187">
    <property type="entry name" value="Peptidase_M16_M"/>
    <property type="match status" value="1"/>
</dbReference>
<dbReference type="Pfam" id="PF05193">
    <property type="entry name" value="Peptidase_M16_C"/>
    <property type="match status" value="2"/>
</dbReference>
<accession>A0ABR4Q3Y3</accession>
<sequence>MVDEVLKPASDFKSYRHIELPNGLRAMLVSSLKPGGTVECTQELVGHDEGKHGMESQKSAAALCINVGYFSDPMEVQGLAHLLEHMVLSGSEKYPAEEEFESYIDYRDGSSDACTEGDYTLFFFNIQRPYFKEALDRLANFFIAPLLRQEYISRGFETVHGEFNVCKSDDSLRLGQLMASLANVGSPYHSFGLGNRISLRDKPIEAGINVYELLREFHLKYYNASLMTLAVESEDTLDNLQTMVTEIFGSIPNRNCEPPNLSAFANPFPSTMYRKIYKVCPVKDTVSISFIWSLPSMYSHYKSAALRFVASIVEHQGRGSLMAYLRKFNLATKLRAGCALNDCTHHNQMTSLFGISVDLSELGRTAPSTVADYIFAYLRMLREVADFSLANPSAMMTPWGDRTFAALVPEFASLWALNFHFRGSLDPYTNVQTIAVAMRKFPPYDVFSAESLLLEPDLKAYVEVVHHLTPDKVVVTAFLPEFNIYSMTNAAEWVFHKEPWFDIRYAIDEISDDQIRRWQNSPALADFHLPEVNRFIATDFGLLPEIGDNEVPVKLDFGVFQLFGELWYQQSVKFYAPTAHVTMRIYSDLPQRAKDAAILRLWWCALNQRLQTVLCCAKEAGLSYSVSALDRGLEIAVAGFNEKLFLLYKSIVDVLVQPLAGADEECLFNERSFAVFKDRLRQMTCDRILDPCHLSTHLKSYFQDVSTHLLEDSMKALESLTIDDILVFIPAFFTRLYVKAFVYGNVTATGAKEYMDYTLSTLKPREVAVLKPYPKAALPACLNRLRVMNFDKTDVNTSLVLISPLQGTPSDDLRYEVMNKLLESCLQESAFVYLRLREKLGYSLGLYSWSLAATTGQCGLSLAVRSQANRFETNLVAGRMYAFWYRIMPYIVFHLKEEAFQASVEALLTENLMEDRVLNQELSRNLNEVFSNRPVFDRRQRWVEILRQLKLSDLQDFYIKTYYDLERQPTLMIQVDSLSDVVSSAAFSKGGSAKVMTTFDWPLCVVPMSGDQEEEERFAALAVDVREEVRLCAPALITDDAKGDPNADYSIEEERAEVTLPRFVEILEVHDFKDNVLFASQL</sequence>
<dbReference type="EMBL" id="JAKROA010000013">
    <property type="protein sequence ID" value="KAL5104248.1"/>
    <property type="molecule type" value="Genomic_DNA"/>
</dbReference>
<evidence type="ECO:0000256" key="3">
    <source>
        <dbReference type="ARBA" id="ARBA00022723"/>
    </source>
</evidence>